<sequence length="758" mass="86305">MFKASALRHMCEYIKAYVINLKRWFVKSEEAEHTENKHEEPTIELEIEHDYKEYESNKDLPNEQSDRRRIHQDCPSPVATCSLPNESSGLCGISGFYNLRFFWSSYDLILDVDVVVAAVVDLEEEIEEGKSVKRKLLYECESQGHPTGICKKQNLNFDVTNVGSSVMTVDNGINEPSVIQHRTHLDPSNMVDSNTVEKDLADRQNVQVHSNVIKDYMQRLSPLGSAMRHYSSATKQLTVRDALNSALSEEMAADSSVFVMGEEVGEYQGAYKITKGLLDKYGPERIVDTPITETGFTGIGVGVAYHGLRPVIEFMLFNFALQMIVIWNPSVICLCGSYLESKMIVIWNPSVRKCVGIVIPNVLYSPEGYTRIAFGLYPDTSDPELVKVNVVKTTPICWEVQDHVYIDGIIYWRSRDMVNEALGLLEYYKVGGMSLCDVWMRKDGVNKPFTKIYTVKVEGMLVFSYRVSRFRNNGEVLLQLDDDDFGSQIEVYEPSSGRINSVGISGKRYTYEFSPIFILIFIDDNSAVDMNGTMDNLEERITNLEMNDAFHWLEGLNRELKHCKLNMEDHDHPIMKSLKIAHGLHRGRNFLESFDGPINDPILLLMELPHMLHLKGKIFKSCRCFLLVFRDDIGSTEFTIYEMMKGSSVWSVRYLVNIVQLLNPLPKGWSIRTGVWSICLGEGEEDAFMVINLSGKVVKYNQISKTNTEIFYIGSNQIDDDDDDADDDDVILFIPPFKVDPNLMSSFSLLQVCDYRSL</sequence>
<dbReference type="PANTHER" id="PTHR11624:SF112">
    <property type="entry name" value="PYRUVATE DEHYDROGENASE E1 COMPONENT SUBUNIT BETA-1, MITOCHONDRIAL"/>
    <property type="match status" value="1"/>
</dbReference>
<gene>
    <name evidence="5" type="ORF">Tco_1053497</name>
</gene>
<dbReference type="SMART" id="SM00861">
    <property type="entry name" value="Transket_pyr"/>
    <property type="match status" value="1"/>
</dbReference>
<dbReference type="SUPFAM" id="SSF52518">
    <property type="entry name" value="Thiamin diphosphate-binding fold (THDP-binding)"/>
    <property type="match status" value="1"/>
</dbReference>
<comment type="caution">
    <text evidence="5">The sequence shown here is derived from an EMBL/GenBank/DDBJ whole genome shotgun (WGS) entry which is preliminary data.</text>
</comment>
<proteinExistence type="predicted"/>
<protein>
    <submittedName>
        <fullName evidence="5">Lysophospholipid acyltransferase 1-like protein</fullName>
    </submittedName>
</protein>
<evidence type="ECO:0000256" key="3">
    <source>
        <dbReference type="ARBA" id="ARBA00023052"/>
    </source>
</evidence>
<reference evidence="5" key="2">
    <citation type="submission" date="2022-01" db="EMBL/GenBank/DDBJ databases">
        <authorList>
            <person name="Yamashiro T."/>
            <person name="Shiraishi A."/>
            <person name="Satake H."/>
            <person name="Nakayama K."/>
        </authorList>
    </citation>
    <scope>NUCLEOTIDE SEQUENCE</scope>
</reference>
<dbReference type="PANTHER" id="PTHR11624">
    <property type="entry name" value="DEHYDROGENASE RELATED"/>
    <property type="match status" value="1"/>
</dbReference>
<reference evidence="5" key="1">
    <citation type="journal article" date="2022" name="Int. J. Mol. Sci.">
        <title>Draft Genome of Tanacetum Coccineum: Genomic Comparison of Closely Related Tanacetum-Family Plants.</title>
        <authorList>
            <person name="Yamashiro T."/>
            <person name="Shiraishi A."/>
            <person name="Nakayama K."/>
            <person name="Satake H."/>
        </authorList>
    </citation>
    <scope>NUCLEOTIDE SEQUENCE</scope>
</reference>
<keyword evidence="3" id="KW-0786">Thiamine pyrophosphate</keyword>
<evidence type="ECO:0000313" key="5">
    <source>
        <dbReference type="EMBL" id="GJT79155.1"/>
    </source>
</evidence>
<keyword evidence="2" id="KW-0560">Oxidoreductase</keyword>
<organism evidence="5 6">
    <name type="scientific">Tanacetum coccineum</name>
    <dbReference type="NCBI Taxonomy" id="301880"/>
    <lineage>
        <taxon>Eukaryota</taxon>
        <taxon>Viridiplantae</taxon>
        <taxon>Streptophyta</taxon>
        <taxon>Embryophyta</taxon>
        <taxon>Tracheophyta</taxon>
        <taxon>Spermatophyta</taxon>
        <taxon>Magnoliopsida</taxon>
        <taxon>eudicotyledons</taxon>
        <taxon>Gunneridae</taxon>
        <taxon>Pentapetalae</taxon>
        <taxon>asterids</taxon>
        <taxon>campanulids</taxon>
        <taxon>Asterales</taxon>
        <taxon>Asteraceae</taxon>
        <taxon>Asteroideae</taxon>
        <taxon>Anthemideae</taxon>
        <taxon>Anthemidinae</taxon>
        <taxon>Tanacetum</taxon>
    </lineage>
</organism>
<evidence type="ECO:0000313" key="6">
    <source>
        <dbReference type="Proteomes" id="UP001151760"/>
    </source>
</evidence>
<accession>A0ABQ5GVN3</accession>
<comment type="cofactor">
    <cofactor evidence="1">
        <name>thiamine diphosphate</name>
        <dbReference type="ChEBI" id="CHEBI:58937"/>
    </cofactor>
</comment>
<feature type="domain" description="Transketolase-like pyrimidine-binding" evidence="4">
    <location>
        <begin position="237"/>
        <end position="388"/>
    </location>
</feature>
<name>A0ABQ5GVN3_9ASTR</name>
<dbReference type="Pfam" id="PF02779">
    <property type="entry name" value="Transket_pyr"/>
    <property type="match status" value="1"/>
</dbReference>
<evidence type="ECO:0000256" key="2">
    <source>
        <dbReference type="ARBA" id="ARBA00023002"/>
    </source>
</evidence>
<evidence type="ECO:0000259" key="4">
    <source>
        <dbReference type="SMART" id="SM00861"/>
    </source>
</evidence>
<dbReference type="InterPro" id="IPR005475">
    <property type="entry name" value="Transketolase-like_Pyr-bd"/>
</dbReference>
<keyword evidence="6" id="KW-1185">Reference proteome</keyword>
<dbReference type="InterPro" id="IPR027110">
    <property type="entry name" value="PDHB_mito-type"/>
</dbReference>
<evidence type="ECO:0000256" key="1">
    <source>
        <dbReference type="ARBA" id="ARBA00001964"/>
    </source>
</evidence>
<dbReference type="EMBL" id="BQNB010018873">
    <property type="protein sequence ID" value="GJT79155.1"/>
    <property type="molecule type" value="Genomic_DNA"/>
</dbReference>
<dbReference type="Proteomes" id="UP001151760">
    <property type="component" value="Unassembled WGS sequence"/>
</dbReference>
<dbReference type="InterPro" id="IPR029061">
    <property type="entry name" value="THDP-binding"/>
</dbReference>
<dbReference type="Gene3D" id="3.40.50.970">
    <property type="match status" value="1"/>
</dbReference>